<evidence type="ECO:0000256" key="4">
    <source>
        <dbReference type="ARBA" id="ARBA00022989"/>
    </source>
</evidence>
<comment type="similarity">
    <text evidence="2">Belongs to the ERGIC family.</text>
</comment>
<evidence type="ECO:0008006" key="10">
    <source>
        <dbReference type="Google" id="ProtNLM"/>
    </source>
</evidence>
<evidence type="ECO:0000259" key="7">
    <source>
        <dbReference type="Pfam" id="PF07970"/>
    </source>
</evidence>
<protein>
    <recommendedName>
        <fullName evidence="10">Endoplasmic reticulum-Golgi intermediate compartment protein 3</fullName>
    </recommendedName>
</protein>
<keyword evidence="5 6" id="KW-0472">Membrane</keyword>
<keyword evidence="3 6" id="KW-0812">Transmembrane</keyword>
<dbReference type="InterPro" id="IPR039542">
    <property type="entry name" value="Erv_N"/>
</dbReference>
<organism evidence="9">
    <name type="scientific">Hanusia phi</name>
    <dbReference type="NCBI Taxonomy" id="3032"/>
    <lineage>
        <taxon>Eukaryota</taxon>
        <taxon>Cryptophyceae</taxon>
        <taxon>Pyrenomonadales</taxon>
        <taxon>Geminigeraceae</taxon>
        <taxon>Hanusia</taxon>
    </lineage>
</organism>
<dbReference type="AlphaFoldDB" id="A0A7S0HM55"/>
<dbReference type="EMBL" id="HBEO01016453">
    <property type="protein sequence ID" value="CAD8485476.1"/>
    <property type="molecule type" value="Transcribed_RNA"/>
</dbReference>
<evidence type="ECO:0000256" key="6">
    <source>
        <dbReference type="SAM" id="Phobius"/>
    </source>
</evidence>
<evidence type="ECO:0000256" key="5">
    <source>
        <dbReference type="ARBA" id="ARBA00023136"/>
    </source>
</evidence>
<evidence type="ECO:0000256" key="3">
    <source>
        <dbReference type="ARBA" id="ARBA00022692"/>
    </source>
</evidence>
<evidence type="ECO:0000256" key="2">
    <source>
        <dbReference type="ARBA" id="ARBA00005648"/>
    </source>
</evidence>
<feature type="domain" description="Endoplasmic reticulum vesicle transporter N-terminal" evidence="8">
    <location>
        <begin position="9"/>
        <end position="98"/>
    </location>
</feature>
<feature type="transmembrane region" description="Helical" evidence="6">
    <location>
        <begin position="27"/>
        <end position="52"/>
    </location>
</feature>
<evidence type="ECO:0000313" key="9">
    <source>
        <dbReference type="EMBL" id="CAD8485476.1"/>
    </source>
</evidence>
<comment type="subcellular location">
    <subcellularLocation>
        <location evidence="1">Membrane</location>
        <topology evidence="1">Multi-pass membrane protein</topology>
    </subcellularLocation>
</comment>
<evidence type="ECO:0000259" key="8">
    <source>
        <dbReference type="Pfam" id="PF13850"/>
    </source>
</evidence>
<dbReference type="Pfam" id="PF13850">
    <property type="entry name" value="ERGIC_N"/>
    <property type="match status" value="1"/>
</dbReference>
<dbReference type="Pfam" id="PF07970">
    <property type="entry name" value="COPIIcoated_ERV"/>
    <property type="match status" value="1"/>
</dbReference>
<dbReference type="InterPro" id="IPR012936">
    <property type="entry name" value="Erv_C"/>
</dbReference>
<feature type="transmembrane region" description="Helical" evidence="6">
    <location>
        <begin position="345"/>
        <end position="366"/>
    </location>
</feature>
<dbReference type="PANTHER" id="PTHR10984">
    <property type="entry name" value="ENDOPLASMIC RETICULUM-GOLGI INTERMEDIATE COMPARTMENT PROTEIN"/>
    <property type="match status" value="1"/>
</dbReference>
<evidence type="ECO:0000256" key="1">
    <source>
        <dbReference type="ARBA" id="ARBA00004141"/>
    </source>
</evidence>
<reference evidence="9" key="1">
    <citation type="submission" date="2021-01" db="EMBL/GenBank/DDBJ databases">
        <authorList>
            <person name="Corre E."/>
            <person name="Pelletier E."/>
            <person name="Niang G."/>
            <person name="Scheremetjew M."/>
            <person name="Finn R."/>
            <person name="Kale V."/>
            <person name="Holt S."/>
            <person name="Cochrane G."/>
            <person name="Meng A."/>
            <person name="Brown T."/>
            <person name="Cohen L."/>
        </authorList>
    </citation>
    <scope>NUCLEOTIDE SEQUENCE</scope>
    <source>
        <strain evidence="9">CCMP325</strain>
    </source>
</reference>
<gene>
    <name evidence="9" type="ORF">HPHI1048_LOCUS11211</name>
</gene>
<feature type="domain" description="Endoplasmic reticulum vesicle transporter C-terminal" evidence="7">
    <location>
        <begin position="151"/>
        <end position="367"/>
    </location>
</feature>
<dbReference type="GO" id="GO:0005783">
    <property type="term" value="C:endoplasmic reticulum"/>
    <property type="evidence" value="ECO:0007669"/>
    <property type="project" value="TreeGrafter"/>
</dbReference>
<accession>A0A7S0HM55</accession>
<name>A0A7S0HM55_9CRYP</name>
<dbReference type="GO" id="GO:0030134">
    <property type="term" value="C:COPII-coated ER to Golgi transport vesicle"/>
    <property type="evidence" value="ECO:0007669"/>
    <property type="project" value="TreeGrafter"/>
</dbReference>
<dbReference type="InterPro" id="IPR045888">
    <property type="entry name" value="Erv"/>
</dbReference>
<dbReference type="PANTHER" id="PTHR10984:SF25">
    <property type="entry name" value="ENDOPLASMIC RETICULUM-GOLGI INTERMEDIATE COMPARTMENT PROTEIN 3"/>
    <property type="match status" value="1"/>
</dbReference>
<proteinExistence type="inferred from homology"/>
<sequence>MDFRVFSRLREFDIYPKTIQDFQVRTLAGAIVSIVGFFIMLVLILGEINLYLTIQTDHELSVDTSRGEKLQINFNITFHAMPCTIISLDTMDISGEQHIDVHHEVYKQRLDVDGNNVAEMEREHEIHSNRTAVKELTQAKGEGSGEECGSCYGAEESPDECCNTCDQVREAYRRRGWAFVNSDGIAQCKTEGFLLKMQEERHEGCRVAGTLQVNKVAGNFHFSPGKSFSQVGVHFQDLLVLRKTDYNVSHAIHHLSFGTKYPGRVNPLDGVERICEYKSAMYQYFVKVVPTKYHYRNGTILSTNQFSTTENTRQLEGFTRGLPGVFFFYDLSPIMATLAERNNSFLHFLTGLCAIIGGVFTVMGIIDSTIYTGQKIAKKIQLGKLS</sequence>
<dbReference type="GO" id="GO:0016020">
    <property type="term" value="C:membrane"/>
    <property type="evidence" value="ECO:0007669"/>
    <property type="project" value="UniProtKB-SubCell"/>
</dbReference>
<keyword evidence="4 6" id="KW-1133">Transmembrane helix</keyword>